<proteinExistence type="predicted"/>
<dbReference type="GO" id="GO:0016740">
    <property type="term" value="F:transferase activity"/>
    <property type="evidence" value="ECO:0007669"/>
    <property type="project" value="UniProtKB-KW"/>
</dbReference>
<evidence type="ECO:0000313" key="2">
    <source>
        <dbReference type="EMBL" id="TPG60364.1"/>
    </source>
</evidence>
<dbReference type="OrthoDB" id="9800945at2"/>
<feature type="domain" description="N-acetyltransferase" evidence="1">
    <location>
        <begin position="6"/>
        <end position="91"/>
    </location>
</feature>
<reference evidence="2 3" key="1">
    <citation type="journal article" date="2019" name="Environ. Microbiol.">
        <title>Species interactions and distinct microbial communities in high Arctic permafrost affected cryosols are associated with the CH4 and CO2 gas fluxes.</title>
        <authorList>
            <person name="Altshuler I."/>
            <person name="Hamel J."/>
            <person name="Turney S."/>
            <person name="Magnuson E."/>
            <person name="Levesque R."/>
            <person name="Greer C."/>
            <person name="Whyte L.G."/>
        </authorList>
    </citation>
    <scope>NUCLEOTIDE SEQUENCE [LARGE SCALE GENOMIC DNA]</scope>
    <source>
        <strain evidence="2 3">S9.3B</strain>
    </source>
</reference>
<dbReference type="PROSITE" id="PS51729">
    <property type="entry name" value="GNAT_YJDJ"/>
    <property type="match status" value="1"/>
</dbReference>
<dbReference type="Proteomes" id="UP000317078">
    <property type="component" value="Unassembled WGS sequence"/>
</dbReference>
<dbReference type="PANTHER" id="PTHR31435">
    <property type="entry name" value="PROTEIN NATD1"/>
    <property type="match status" value="1"/>
</dbReference>
<dbReference type="AlphaFoldDB" id="A0A502GEQ1"/>
<sequence length="97" mass="10494">MPGEVTDNRAAERFEMRVDGQLALIAYRRGEGRIILVHTEVPEALSGQGVGSRLVRGALDLIRAEGLRVVPRCSFVAAYMARHPETGDLLAEALPPG</sequence>
<gene>
    <name evidence="2" type="ORF">EAH89_02995</name>
</gene>
<evidence type="ECO:0000313" key="3">
    <source>
        <dbReference type="Proteomes" id="UP000317078"/>
    </source>
</evidence>
<dbReference type="Gene3D" id="3.40.630.30">
    <property type="match status" value="1"/>
</dbReference>
<dbReference type="RefSeq" id="WP_140881294.1">
    <property type="nucleotide sequence ID" value="NZ_RCZP01000002.1"/>
</dbReference>
<dbReference type="Pfam" id="PF14542">
    <property type="entry name" value="Acetyltransf_CG"/>
    <property type="match status" value="1"/>
</dbReference>
<keyword evidence="2" id="KW-0808">Transferase</keyword>
<organism evidence="2 3">
    <name type="scientific">Muricoccus nepalensis</name>
    <dbReference type="NCBI Taxonomy" id="1854500"/>
    <lineage>
        <taxon>Bacteria</taxon>
        <taxon>Pseudomonadati</taxon>
        <taxon>Pseudomonadota</taxon>
        <taxon>Alphaproteobacteria</taxon>
        <taxon>Acetobacterales</taxon>
        <taxon>Roseomonadaceae</taxon>
        <taxon>Muricoccus</taxon>
    </lineage>
</organism>
<dbReference type="PANTHER" id="PTHR31435:SF10">
    <property type="entry name" value="BSR4717 PROTEIN"/>
    <property type="match status" value="1"/>
</dbReference>
<name>A0A502GEQ1_9PROT</name>
<dbReference type="InterPro" id="IPR031165">
    <property type="entry name" value="GNAT_YJDJ"/>
</dbReference>
<dbReference type="EMBL" id="RCZP01000002">
    <property type="protein sequence ID" value="TPG60364.1"/>
    <property type="molecule type" value="Genomic_DNA"/>
</dbReference>
<evidence type="ECO:0000259" key="1">
    <source>
        <dbReference type="PROSITE" id="PS51729"/>
    </source>
</evidence>
<dbReference type="InterPro" id="IPR045057">
    <property type="entry name" value="Gcn5-rel_NAT"/>
</dbReference>
<dbReference type="SUPFAM" id="SSF55729">
    <property type="entry name" value="Acyl-CoA N-acyltransferases (Nat)"/>
    <property type="match status" value="1"/>
</dbReference>
<protein>
    <submittedName>
        <fullName evidence="2">N-acetyltransferase</fullName>
    </submittedName>
</protein>
<comment type="caution">
    <text evidence="2">The sequence shown here is derived from an EMBL/GenBank/DDBJ whole genome shotgun (WGS) entry which is preliminary data.</text>
</comment>
<dbReference type="InterPro" id="IPR016181">
    <property type="entry name" value="Acyl_CoA_acyltransferase"/>
</dbReference>
<keyword evidence="3" id="KW-1185">Reference proteome</keyword>
<accession>A0A502GEQ1</accession>